<accession>A0A0N0CVD4</accession>
<proteinExistence type="predicted"/>
<name>A0A0N0CVD4_9BACI</name>
<evidence type="ECO:0000313" key="1">
    <source>
        <dbReference type="EMBL" id="KOY81581.1"/>
    </source>
</evidence>
<dbReference type="Pfam" id="PF05488">
    <property type="entry name" value="PAAR_motif"/>
    <property type="match status" value="1"/>
</dbReference>
<organism evidence="1 2">
    <name type="scientific">Lysinibacillus macroides</name>
    <dbReference type="NCBI Taxonomy" id="33935"/>
    <lineage>
        <taxon>Bacteria</taxon>
        <taxon>Bacillati</taxon>
        <taxon>Bacillota</taxon>
        <taxon>Bacilli</taxon>
        <taxon>Bacillales</taxon>
        <taxon>Bacillaceae</taxon>
        <taxon>Lysinibacillus</taxon>
    </lineage>
</organism>
<dbReference type="EMBL" id="LGCI01000009">
    <property type="protein sequence ID" value="KOY81581.1"/>
    <property type="molecule type" value="Genomic_DNA"/>
</dbReference>
<dbReference type="Proteomes" id="UP000037977">
    <property type="component" value="Unassembled WGS sequence"/>
</dbReference>
<gene>
    <name evidence="1" type="ORF">ADM90_14375</name>
</gene>
<dbReference type="Gene3D" id="2.60.200.60">
    <property type="match status" value="1"/>
</dbReference>
<dbReference type="PATRIC" id="fig|33935.3.peg.4894"/>
<evidence type="ECO:0000313" key="2">
    <source>
        <dbReference type="Proteomes" id="UP000037977"/>
    </source>
</evidence>
<reference evidence="1 2" key="1">
    <citation type="submission" date="2015-07" db="EMBL/GenBank/DDBJ databases">
        <title>Genome sequencing project for genomic taxonomy and phylogenomics of Bacillus-like bacteria.</title>
        <authorList>
            <person name="Liu B."/>
            <person name="Wang J."/>
            <person name="Zhu Y."/>
            <person name="Liu G."/>
            <person name="Chen Q."/>
            <person name="Chen Z."/>
            <person name="Che J."/>
            <person name="Ge C."/>
            <person name="Shi H."/>
            <person name="Pan Z."/>
            <person name="Liu X."/>
        </authorList>
    </citation>
    <scope>NUCLEOTIDE SEQUENCE [LARGE SCALE GENOMIC DNA]</scope>
    <source>
        <strain evidence="1 2">DSM 54</strain>
    </source>
</reference>
<protein>
    <recommendedName>
        <fullName evidence="3">PaaR repeat-containing protein</fullName>
    </recommendedName>
</protein>
<comment type="caution">
    <text evidence="1">The sequence shown here is derived from an EMBL/GenBank/DDBJ whole genome shotgun (WGS) entry which is preliminary data.</text>
</comment>
<dbReference type="RefSeq" id="WP_053995648.1">
    <property type="nucleotide sequence ID" value="NZ_CP065643.1"/>
</dbReference>
<keyword evidence="2" id="KW-1185">Reference proteome</keyword>
<evidence type="ECO:0008006" key="3">
    <source>
        <dbReference type="Google" id="ProtNLM"/>
    </source>
</evidence>
<dbReference type="AlphaFoldDB" id="A0A0N0CVD4"/>
<sequence>MPAAIRKGDICKGHGCFVPRPNDEGSHNVFMNGISAHRVGDHWMTHCCGSLCHDSVAATGSPNVFVNKKPLCRVDDLTACGSSMGNTHSPNVFVNDRG</sequence>
<dbReference type="STRING" id="33935.ADM90_14375"/>
<dbReference type="OrthoDB" id="9807902at2"/>
<dbReference type="CDD" id="cd14737">
    <property type="entry name" value="PAAR_1"/>
    <property type="match status" value="1"/>
</dbReference>
<dbReference type="InterPro" id="IPR008727">
    <property type="entry name" value="PAAR_motif"/>
</dbReference>